<evidence type="ECO:0000313" key="2">
    <source>
        <dbReference type="Proteomes" id="UP000321261"/>
    </source>
</evidence>
<keyword evidence="2" id="KW-1185">Reference proteome</keyword>
<protein>
    <submittedName>
        <fullName evidence="1">Uncharacterized protein</fullName>
    </submittedName>
</protein>
<reference evidence="1 2" key="1">
    <citation type="submission" date="2019-06" db="EMBL/GenBank/DDBJ databases">
        <title>Sequencing the genomes of 1000 actinobacteria strains.</title>
        <authorList>
            <person name="Klenk H.-P."/>
        </authorList>
    </citation>
    <scope>NUCLEOTIDE SEQUENCE [LARGE SCALE GENOMIC DNA]</scope>
    <source>
        <strain evidence="1 2">DSM 45671</strain>
    </source>
</reference>
<dbReference type="EMBL" id="VIWU01000001">
    <property type="protein sequence ID" value="TWF76587.1"/>
    <property type="molecule type" value="Genomic_DNA"/>
</dbReference>
<proteinExistence type="predicted"/>
<gene>
    <name evidence="1" type="ORF">FHX44_112480</name>
</gene>
<sequence length="58" mass="5851">MSGIVCAGNGIVGGEQGMLKELSLRTFLQTAGGAPADVGVRLTGPSCHVHRSKTVTIA</sequence>
<evidence type="ECO:0000313" key="1">
    <source>
        <dbReference type="EMBL" id="TWF76587.1"/>
    </source>
</evidence>
<name>A0A561SP03_9PSEU</name>
<dbReference type="AlphaFoldDB" id="A0A561SP03"/>
<dbReference type="RefSeq" id="WP_170308884.1">
    <property type="nucleotide sequence ID" value="NZ_VIWU01000001.1"/>
</dbReference>
<comment type="caution">
    <text evidence="1">The sequence shown here is derived from an EMBL/GenBank/DDBJ whole genome shotgun (WGS) entry which is preliminary data.</text>
</comment>
<dbReference type="Proteomes" id="UP000321261">
    <property type="component" value="Unassembled WGS sequence"/>
</dbReference>
<organism evidence="1 2">
    <name type="scientific">Pseudonocardia hierapolitana</name>
    <dbReference type="NCBI Taxonomy" id="1128676"/>
    <lineage>
        <taxon>Bacteria</taxon>
        <taxon>Bacillati</taxon>
        <taxon>Actinomycetota</taxon>
        <taxon>Actinomycetes</taxon>
        <taxon>Pseudonocardiales</taxon>
        <taxon>Pseudonocardiaceae</taxon>
        <taxon>Pseudonocardia</taxon>
    </lineage>
</organism>
<accession>A0A561SP03</accession>